<gene>
    <name evidence="2" type="ORF">SAMN04487947_3874</name>
</gene>
<feature type="compositionally biased region" description="Low complexity" evidence="1">
    <location>
        <begin position="178"/>
        <end position="190"/>
    </location>
</feature>
<name>A0A1I6IYG5_9EURY</name>
<dbReference type="Proteomes" id="UP000198531">
    <property type="component" value="Unassembled WGS sequence"/>
</dbReference>
<protein>
    <submittedName>
        <fullName evidence="2">Uncharacterized protein</fullName>
    </submittedName>
</protein>
<keyword evidence="3" id="KW-1185">Reference proteome</keyword>
<dbReference type="AlphaFoldDB" id="A0A1I6IYG5"/>
<proteinExistence type="predicted"/>
<organism evidence="2 3">
    <name type="scientific">Halogeometricum rufum</name>
    <dbReference type="NCBI Taxonomy" id="553469"/>
    <lineage>
        <taxon>Archaea</taxon>
        <taxon>Methanobacteriati</taxon>
        <taxon>Methanobacteriota</taxon>
        <taxon>Stenosarchaea group</taxon>
        <taxon>Halobacteria</taxon>
        <taxon>Halobacteriales</taxon>
        <taxon>Haloferacaceae</taxon>
        <taxon>Halogeometricum</taxon>
    </lineage>
</organism>
<accession>A0A1I6IYG5</accession>
<evidence type="ECO:0000313" key="2">
    <source>
        <dbReference type="EMBL" id="SFR71733.1"/>
    </source>
</evidence>
<feature type="region of interest" description="Disordered" evidence="1">
    <location>
        <begin position="178"/>
        <end position="201"/>
    </location>
</feature>
<feature type="compositionally biased region" description="Low complexity" evidence="1">
    <location>
        <begin position="26"/>
        <end position="35"/>
    </location>
</feature>
<feature type="compositionally biased region" description="Basic residues" evidence="1">
    <location>
        <begin position="1"/>
        <end position="20"/>
    </location>
</feature>
<feature type="region of interest" description="Disordered" evidence="1">
    <location>
        <begin position="1"/>
        <end position="35"/>
    </location>
</feature>
<sequence length="269" mass="29136">MSAPGRRRNRSIRPLARLRSHPTLPPSRSLSGPPLRPSALGCSLLAVSFSFTREAEPPGTENGCTDGVSVGPPVLPRERAPVRFGSVSSANRVTPRQKRSEVVLSETSNAEWSSVSAHHAGCDVDGFDRPKVRLALGIAQRRAFRVLLGPLVQLVDVERDIVVAAAASVCRFDRCPGRRTAPDTATTGTPPTNPSGIETANGWYQRRLPSYRRTPARLKQDGGAQYREGIRGSVVSGFIRVRRRASAASHGPRLTTRGYAVFERLVGRS</sequence>
<evidence type="ECO:0000313" key="3">
    <source>
        <dbReference type="Proteomes" id="UP000198531"/>
    </source>
</evidence>
<dbReference type="STRING" id="553469.SAMN04487947_3874"/>
<dbReference type="EMBL" id="FOYT01000005">
    <property type="protein sequence ID" value="SFR71733.1"/>
    <property type="molecule type" value="Genomic_DNA"/>
</dbReference>
<evidence type="ECO:0000256" key="1">
    <source>
        <dbReference type="SAM" id="MobiDB-lite"/>
    </source>
</evidence>
<reference evidence="3" key="1">
    <citation type="submission" date="2016-10" db="EMBL/GenBank/DDBJ databases">
        <authorList>
            <person name="Varghese N."/>
            <person name="Submissions S."/>
        </authorList>
    </citation>
    <scope>NUCLEOTIDE SEQUENCE [LARGE SCALE GENOMIC DNA]</scope>
    <source>
        <strain evidence="3">CGMCC 1.7736</strain>
    </source>
</reference>